<evidence type="ECO:0000313" key="3">
    <source>
        <dbReference type="Proteomes" id="UP000322887"/>
    </source>
</evidence>
<keyword evidence="1" id="KW-0472">Membrane</keyword>
<accession>A0ABX5YNI6</accession>
<organism evidence="2 3">
    <name type="scientific">Gimesia maris</name>
    <dbReference type="NCBI Taxonomy" id="122"/>
    <lineage>
        <taxon>Bacteria</taxon>
        <taxon>Pseudomonadati</taxon>
        <taxon>Planctomycetota</taxon>
        <taxon>Planctomycetia</taxon>
        <taxon>Planctomycetales</taxon>
        <taxon>Planctomycetaceae</taxon>
        <taxon>Gimesia</taxon>
    </lineage>
</organism>
<proteinExistence type="predicted"/>
<reference evidence="2 3" key="1">
    <citation type="submission" date="2019-08" db="EMBL/GenBank/DDBJ databases">
        <title>Deep-cultivation of Planctomycetes and their phenomic and genomic characterization uncovers novel biology.</title>
        <authorList>
            <person name="Wiegand S."/>
            <person name="Jogler M."/>
            <person name="Boedeker C."/>
            <person name="Pinto D."/>
            <person name="Vollmers J."/>
            <person name="Rivas-Marin E."/>
            <person name="Kohn T."/>
            <person name="Peeters S.H."/>
            <person name="Heuer A."/>
            <person name="Rast P."/>
            <person name="Oberbeckmann S."/>
            <person name="Bunk B."/>
            <person name="Jeske O."/>
            <person name="Meyerdierks A."/>
            <person name="Storesund J.E."/>
            <person name="Kallscheuer N."/>
            <person name="Luecker S."/>
            <person name="Lage O.M."/>
            <person name="Pohl T."/>
            <person name="Merkel B.J."/>
            <person name="Hornburger P."/>
            <person name="Mueller R.-W."/>
            <person name="Bruemmer F."/>
            <person name="Labrenz M."/>
            <person name="Spormann A.M."/>
            <person name="Op den Camp H."/>
            <person name="Overmann J."/>
            <person name="Amann R."/>
            <person name="Jetten M.S.M."/>
            <person name="Mascher T."/>
            <person name="Medema M.H."/>
            <person name="Devos D.P."/>
            <person name="Kaster A.-K."/>
            <person name="Ovreas L."/>
            <person name="Rohde M."/>
            <person name="Galperin M.Y."/>
            <person name="Jogler C."/>
        </authorList>
    </citation>
    <scope>NUCLEOTIDE SEQUENCE [LARGE SCALE GENOMIC DNA]</scope>
    <source>
        <strain evidence="2 3">DSM 8797</strain>
    </source>
</reference>
<evidence type="ECO:0000313" key="2">
    <source>
        <dbReference type="EMBL" id="QEG17321.1"/>
    </source>
</evidence>
<keyword evidence="1" id="KW-0812">Transmembrane</keyword>
<name>A0ABX5YNI6_9PLAN</name>
<protein>
    <submittedName>
        <fullName evidence="2">Uncharacterized protein</fullName>
    </submittedName>
</protein>
<gene>
    <name evidence="2" type="ORF">GmarT_32010</name>
</gene>
<evidence type="ECO:0000256" key="1">
    <source>
        <dbReference type="SAM" id="Phobius"/>
    </source>
</evidence>
<keyword evidence="3" id="KW-1185">Reference proteome</keyword>
<sequence length="63" mass="6963">MGARQRLNSFYLFAVLIAAAILGGAAQSWLLFLISAAIMTTLLIHGGDIRPTPQTRRNSRKRH</sequence>
<dbReference type="Proteomes" id="UP000322887">
    <property type="component" value="Chromosome"/>
</dbReference>
<dbReference type="EMBL" id="CP042910">
    <property type="protein sequence ID" value="QEG17321.1"/>
    <property type="molecule type" value="Genomic_DNA"/>
</dbReference>
<keyword evidence="1" id="KW-1133">Transmembrane helix</keyword>
<feature type="transmembrane region" description="Helical" evidence="1">
    <location>
        <begin position="29"/>
        <end position="47"/>
    </location>
</feature>
<feature type="transmembrane region" description="Helical" evidence="1">
    <location>
        <begin position="7"/>
        <end position="23"/>
    </location>
</feature>